<organism evidence="1 2">
    <name type="scientific">Cryptosporidium ubiquitum</name>
    <dbReference type="NCBI Taxonomy" id="857276"/>
    <lineage>
        <taxon>Eukaryota</taxon>
        <taxon>Sar</taxon>
        <taxon>Alveolata</taxon>
        <taxon>Apicomplexa</taxon>
        <taxon>Conoidasida</taxon>
        <taxon>Coccidia</taxon>
        <taxon>Eucoccidiorida</taxon>
        <taxon>Eimeriorina</taxon>
        <taxon>Cryptosporidiidae</taxon>
        <taxon>Cryptosporidium</taxon>
    </lineage>
</organism>
<evidence type="ECO:0000313" key="1">
    <source>
        <dbReference type="EMBL" id="OII72878.1"/>
    </source>
</evidence>
<proteinExistence type="predicted"/>
<dbReference type="RefSeq" id="XP_028874242.1">
    <property type="nucleotide sequence ID" value="XM_029017863.1"/>
</dbReference>
<dbReference type="Proteomes" id="UP000186176">
    <property type="component" value="Unassembled WGS sequence"/>
</dbReference>
<dbReference type="EMBL" id="LRBP01000018">
    <property type="protein sequence ID" value="OII72878.1"/>
    <property type="molecule type" value="Genomic_DNA"/>
</dbReference>
<dbReference type="GeneID" id="39977642"/>
<name>A0A1J4MF63_9CRYT</name>
<comment type="caution">
    <text evidence="1">The sequence shown here is derived from an EMBL/GenBank/DDBJ whole genome shotgun (WGS) entry which is preliminary data.</text>
</comment>
<keyword evidence="2" id="KW-1185">Reference proteome</keyword>
<protein>
    <submittedName>
        <fullName evidence="1">Uncharacterized protein</fullName>
    </submittedName>
</protein>
<gene>
    <name evidence="1" type="ORF">cubi_00850</name>
</gene>
<dbReference type="VEuPathDB" id="CryptoDB:cubi_00850"/>
<dbReference type="AlphaFoldDB" id="A0A1J4MF63"/>
<sequence>MEKNNAPNYDKIILNELENVNLNYLGLKEFNQQFLKKSVFEIEVENVNIKLREIINIKDNIKPVILLIFVNRLVNIAKKSIFLKTGKSLEENIFFPELELLANLIKEGNIIKDCFEYAGLSGLQDLSNSFIIEILNAIIKIPTLAINSVLALKPSLKNNMDIRILDKYIPMELHDSNYYKYIWLCVLHILNDIEPNNKAAYSALQIIFNRLFLRGYKNILCSIMIEWPIITDKFVFKDHKTLNSKELYLNRVFDNILNINKGDKNLIRSFVKQLFKEIENSRLEISEGVVILKLGDSDFDKEFNLEDIVNDNFFFLFRSIIDFCVLEEGLSDSKGFLKSEMFLIKKQSFSMGTYLVFLDICVLNIVKKEEFGIYILPQQHFDYLEKIRLEKFISIEKSGKSKVYLSFLKEITQFLAKQWNSYQESMTYSLTLSVVMVRAISILIYLNLDSLSSLKGMLLEFYMDITEGIQFRLKNIDPVIRSSAMYLGEFYFNLLYELFPSNNEADSGYLINEIPKFDELKLLNPEINNLLACIHNSTKFFVIKIFSNVFETQIRNVTESIKEMTLSQKEKELDENKAKDIVDEDDEFWNKAPSIKVTSKNARRIQSKVSKGQLSVPNTIQIKEEPKNKLVNKSFDLINLYTDEKKSKEIPDKAEKLLNLLKELAEDIEKDNSNYDHLISPLIDKLISLREKDQNILALIILSKLIQYKTDKVAANMIIYSCNMNNGIPMDTRILVLNSLISACKNMANSQSNTQSTIRPNKKVIINLFDKHSLIWSSHLVKYIMDLIIQSEDHEHFEKIPNIFFISSLELFNQIILNTSSNNTNIEQITYSGLEFVISIDLINNHLFKDLAIRKSIYLLTFNIILKCKYSSYCVALNQISSKILAWLSRAEVFETDPNSIKIIHEIKSFIS</sequence>
<accession>A0A1J4MF63</accession>
<dbReference type="OrthoDB" id="341050at2759"/>
<reference evidence="1 2" key="1">
    <citation type="submission" date="2016-10" db="EMBL/GenBank/DDBJ databases">
        <title>Reductive evolution of mitochondrial metabolism and differential evolution of invasion-related proteins in Cryptosporidium.</title>
        <authorList>
            <person name="Liu S."/>
            <person name="Roellig D.M."/>
            <person name="Guo Y."/>
            <person name="Li N."/>
            <person name="Frace M.A."/>
            <person name="Tang K."/>
            <person name="Zhang L."/>
            <person name="Feng Y."/>
            <person name="Xiao L."/>
        </authorList>
    </citation>
    <scope>NUCLEOTIDE SEQUENCE [LARGE SCALE GENOMIC DNA]</scope>
    <source>
        <strain evidence="1">39726</strain>
    </source>
</reference>
<evidence type="ECO:0000313" key="2">
    <source>
        <dbReference type="Proteomes" id="UP000186176"/>
    </source>
</evidence>